<protein>
    <submittedName>
        <fullName evidence="2">Uncharacterized protein</fullName>
    </submittedName>
</protein>
<evidence type="ECO:0000313" key="3">
    <source>
        <dbReference type="Proteomes" id="UP000005408"/>
    </source>
</evidence>
<dbReference type="EnsemblMetazoa" id="G34623.1">
    <property type="protein sequence ID" value="G34623.1:cds"/>
    <property type="gene ID" value="G34623"/>
</dbReference>
<evidence type="ECO:0000256" key="1">
    <source>
        <dbReference type="SAM" id="MobiDB-lite"/>
    </source>
</evidence>
<reference evidence="2" key="1">
    <citation type="submission" date="2022-08" db="UniProtKB">
        <authorList>
            <consortium name="EnsemblMetazoa"/>
        </authorList>
    </citation>
    <scope>IDENTIFICATION</scope>
    <source>
        <strain evidence="2">05x7-T-G4-1.051#20</strain>
    </source>
</reference>
<evidence type="ECO:0000313" key="2">
    <source>
        <dbReference type="EnsemblMetazoa" id="G34623.1:cds"/>
    </source>
</evidence>
<dbReference type="AlphaFoldDB" id="A0A8W8MQQ0"/>
<feature type="region of interest" description="Disordered" evidence="1">
    <location>
        <begin position="125"/>
        <end position="154"/>
    </location>
</feature>
<accession>A0A8W8MQQ0</accession>
<organism evidence="2 3">
    <name type="scientific">Magallana gigas</name>
    <name type="common">Pacific oyster</name>
    <name type="synonym">Crassostrea gigas</name>
    <dbReference type="NCBI Taxonomy" id="29159"/>
    <lineage>
        <taxon>Eukaryota</taxon>
        <taxon>Metazoa</taxon>
        <taxon>Spiralia</taxon>
        <taxon>Lophotrochozoa</taxon>
        <taxon>Mollusca</taxon>
        <taxon>Bivalvia</taxon>
        <taxon>Autobranchia</taxon>
        <taxon>Pteriomorphia</taxon>
        <taxon>Ostreida</taxon>
        <taxon>Ostreoidea</taxon>
        <taxon>Ostreidae</taxon>
        <taxon>Magallana</taxon>
    </lineage>
</organism>
<sequence>MGTLVMRNELGSLESGLKDLKRSRLMGIQEFKDMYSAIEKHHRNLKLSHLTGQAKDVQVQAEQDTKFYQILLKMMNEVKVLRTGQQKDSLMKVFTWFKANKHTLHSGPHFGKSYQLKEASDVVKKAQGSTRQSSPRRSKVVTTQMAKEEEEKQHVTRLESAEGMRTFFQSVTPSTQLNDPETPKNLFNLDLPSNKDYVNEYLTSRFFQAGEISGFGRPSTLDTPSNRNYMNDQVPSERTVAMERFINSPSLYDGPDVEVRLPTMVQCIL</sequence>
<name>A0A8W8MQQ0_MAGGI</name>
<proteinExistence type="predicted"/>
<dbReference type="Proteomes" id="UP000005408">
    <property type="component" value="Unassembled WGS sequence"/>
</dbReference>
<keyword evidence="3" id="KW-1185">Reference proteome</keyword>